<organism evidence="2 3">
    <name type="scientific">Archaeoglobus sulfaticallidus PM70-1</name>
    <dbReference type="NCBI Taxonomy" id="387631"/>
    <lineage>
        <taxon>Archaea</taxon>
        <taxon>Methanobacteriati</taxon>
        <taxon>Methanobacteriota</taxon>
        <taxon>Archaeoglobi</taxon>
        <taxon>Archaeoglobales</taxon>
        <taxon>Archaeoglobaceae</taxon>
        <taxon>Archaeoglobus</taxon>
    </lineage>
</organism>
<evidence type="ECO:0000313" key="3">
    <source>
        <dbReference type="Proteomes" id="UP000013307"/>
    </source>
</evidence>
<dbReference type="GO" id="GO:0016787">
    <property type="term" value="F:hydrolase activity"/>
    <property type="evidence" value="ECO:0007669"/>
    <property type="project" value="InterPro"/>
</dbReference>
<dbReference type="SMART" id="SM00156">
    <property type="entry name" value="PP2Ac"/>
    <property type="match status" value="1"/>
</dbReference>
<dbReference type="InterPro" id="IPR006186">
    <property type="entry name" value="Ser/Thr-sp_prot-phosphatase"/>
</dbReference>
<dbReference type="GeneID" id="15393270"/>
<evidence type="ECO:0000313" key="2">
    <source>
        <dbReference type="EMBL" id="AGK61610.1"/>
    </source>
</evidence>
<dbReference type="Proteomes" id="UP000013307">
    <property type="component" value="Chromosome"/>
</dbReference>
<name>N0BMW3_9EURY</name>
<dbReference type="PANTHER" id="PTHR11668:SF496">
    <property type="entry name" value="SERINE_THREONINE-PROTEIN PHOSPHATASE"/>
    <property type="match status" value="1"/>
</dbReference>
<dbReference type="KEGG" id="ast:Asulf_01635"/>
<dbReference type="InterPro" id="IPR029052">
    <property type="entry name" value="Metallo-depent_PP-like"/>
</dbReference>
<sequence>MKHRIEANNFIELLELNLKPKKCVEIESSEAIVVGDIHADVETLREIISKDAKCYIFLGDYADRGEYPVETYFEILRLMNESYVVMLRGNHESGNVYPHDLPYHIKSYFGEFAEEILEKISELWSKLPVCACREDYFFVHGGIPTMGRKYFEEFSEEMIKNPDDDAVMEMLWNDPWEKDENGLNYQRGRYYFFGMRTTRAFLDQLEFKVIVRGHEPFKILRAEQKGMVVTVGSSKLYPNAAYLEIDFMESIDDGFDVVRKFGRHVYLFP</sequence>
<evidence type="ECO:0000259" key="1">
    <source>
        <dbReference type="SMART" id="SM00156"/>
    </source>
</evidence>
<accession>N0BMW3</accession>
<dbReference type="Pfam" id="PF00149">
    <property type="entry name" value="Metallophos"/>
    <property type="match status" value="1"/>
</dbReference>
<dbReference type="OrthoDB" id="303721at2157"/>
<keyword evidence="3" id="KW-1185">Reference proteome</keyword>
<dbReference type="EMBL" id="CP005290">
    <property type="protein sequence ID" value="AGK61610.1"/>
    <property type="molecule type" value="Genomic_DNA"/>
</dbReference>
<feature type="domain" description="Serine/threonine specific protein phosphatases" evidence="1">
    <location>
        <begin position="2"/>
        <end position="260"/>
    </location>
</feature>
<dbReference type="SUPFAM" id="SSF56300">
    <property type="entry name" value="Metallo-dependent phosphatases"/>
    <property type="match status" value="1"/>
</dbReference>
<dbReference type="STRING" id="387631.Asulf_01635"/>
<dbReference type="PRINTS" id="PR00114">
    <property type="entry name" value="STPHPHTASE"/>
</dbReference>
<dbReference type="PANTHER" id="PTHR11668">
    <property type="entry name" value="SERINE/THREONINE PROTEIN PHOSPHATASE"/>
    <property type="match status" value="1"/>
</dbReference>
<dbReference type="eggNOG" id="arCOG01143">
    <property type="taxonomic scope" value="Archaea"/>
</dbReference>
<dbReference type="Gene3D" id="3.60.21.10">
    <property type="match status" value="1"/>
</dbReference>
<dbReference type="InterPro" id="IPR050341">
    <property type="entry name" value="PP1_catalytic_subunit"/>
</dbReference>
<reference evidence="2 3" key="1">
    <citation type="journal article" date="2013" name="Genome Announc.">
        <title>Complete Genome Sequence of the Thermophilic and Facultatively Chemolithoautotrophic Sulfate Reducer Archaeoglobus sulfaticallidus Strain PM70-1T.</title>
        <authorList>
            <person name="Stokke R."/>
            <person name="Hocking W.P."/>
            <person name="Steinsbu B.O."/>
            <person name="Steen I.H."/>
        </authorList>
    </citation>
    <scope>NUCLEOTIDE SEQUENCE [LARGE SCALE GENOMIC DNA]</scope>
    <source>
        <strain evidence="2">PM70-1</strain>
    </source>
</reference>
<dbReference type="HOGENOM" id="CLU_004962_0_10_2"/>
<proteinExistence type="predicted"/>
<dbReference type="InterPro" id="IPR004843">
    <property type="entry name" value="Calcineurin-like_PHP"/>
</dbReference>
<gene>
    <name evidence="2" type="ORF">Asulf_01635</name>
</gene>
<dbReference type="RefSeq" id="WP_015591208.1">
    <property type="nucleotide sequence ID" value="NC_021169.1"/>
</dbReference>
<dbReference type="AlphaFoldDB" id="N0BMW3"/>
<protein>
    <recommendedName>
        <fullName evidence="1">Serine/threonine specific protein phosphatases domain-containing protein</fullName>
    </recommendedName>
</protein>
<dbReference type="CDD" id="cd00144">
    <property type="entry name" value="MPP_PPP_family"/>
    <property type="match status" value="1"/>
</dbReference>